<dbReference type="GO" id="GO:0016887">
    <property type="term" value="F:ATP hydrolysis activity"/>
    <property type="evidence" value="ECO:0007669"/>
    <property type="project" value="EnsemblMetazoa"/>
</dbReference>
<dbReference type="SUPFAM" id="SSF52540">
    <property type="entry name" value="P-loop containing nucleoside triphosphate hydrolases"/>
    <property type="match status" value="1"/>
</dbReference>
<dbReference type="InterPro" id="IPR041677">
    <property type="entry name" value="DNA2/NAM7_AAA_11"/>
</dbReference>
<dbReference type="GO" id="GO:0031023">
    <property type="term" value="P:microtubule organizing center organization"/>
    <property type="evidence" value="ECO:0007669"/>
    <property type="project" value="EnsemblMetazoa"/>
</dbReference>
<feature type="domain" description="DNA2/NAM7 helicase helicase" evidence="4">
    <location>
        <begin position="400"/>
        <end position="463"/>
    </location>
</feature>
<sequence>MSSEASGSITIKEEASTSGTATNIPVESSEVEAKKPEIGADKAESQSETTECGKAAETSENHLKRLQNLRKELSYLSETDWMYESLDRKAAHKFFTNPDRNREDIVESLNRENSFLDRKLMEEKMDQQLKANPNEMDGVLSDKIAELTHGLSEMDVNKESFCTARKGVITSLESDRGVIDKGVFFDCKVAEDIILDLQVGCVVEYLTFTTGEAMRVVKVKRIIEHCWEDTSQQEIEKAVDNLKNEKPKFFNTETRRVLGLISQRLASSIDVETDYGQLTVELDNIEMNFIPTNGDRVRLECNIQLDDGFVDKQGEILEVTKLFPTRIQEGEKCIVQRVYMDIVVLGPETYVLKTDLPTGTELHLDDIVLADLIECQYSLIPSKTCCFHILRGEAENIPYVLFGPPGSGKTVTLVETLLQLVRNLPGARILVGTPSNSSADLVTKRLIDSKALLQGDFIRLVSFNQVERDLIPPELMSYCATSDVGAVGSCEDKMVVTESGLKLCCQAKFMGTHRITISTCTTLGNFLQLGFPAGHFTHVLFDEAGQCTEPETMVPIVMLTKKRCQVVLSGDPRQLQSVVHTQIGKKMGFSISFLERLLERSPYRKDLQRFPDSSGYNPLVLTKLLYNYRALPSVMSIYNRLFYDDELIPVVSETDSRESRLLSKLRCVFETEKDIPQAHGTFFYGIIGENRQNNDSPSWFNPQEVREVFLMTIALYRANVTADQIGIITPYQKQVKMLRSMFIGTDVVMPKIGSVEEFQGQERDIMLISTVRSSEEILRLDAHFSLGFVRCSKRFNVAVSRARAMMIIFGNPHLLAVDECWRQLILFCAKNNAYFGCDLPQMLVNQEDEGPVCLETFVP</sequence>
<dbReference type="CDD" id="cd18078">
    <property type="entry name" value="DEXXQc_Mov10L1"/>
    <property type="match status" value="1"/>
</dbReference>
<protein>
    <submittedName>
        <fullName evidence="6">GD13767</fullName>
    </submittedName>
</protein>
<evidence type="ECO:0000256" key="2">
    <source>
        <dbReference type="ARBA" id="ARBA00022490"/>
    </source>
</evidence>
<dbReference type="OMA" id="ETTECGK"/>
<dbReference type="GO" id="GO:0032473">
    <property type="term" value="C:cytoplasmic side of mitochondrial outer membrane"/>
    <property type="evidence" value="ECO:0007669"/>
    <property type="project" value="EnsemblMetazoa"/>
</dbReference>
<accession>B4QPJ3</accession>
<evidence type="ECO:0000259" key="4">
    <source>
        <dbReference type="Pfam" id="PF13086"/>
    </source>
</evidence>
<dbReference type="GO" id="GO:0070725">
    <property type="term" value="C:Yb body"/>
    <property type="evidence" value="ECO:0007669"/>
    <property type="project" value="EnsemblMetazoa"/>
</dbReference>
<organism evidence="6 7">
    <name type="scientific">Drosophila simulans</name>
    <name type="common">Fruit fly</name>
    <dbReference type="NCBI Taxonomy" id="7240"/>
    <lineage>
        <taxon>Eukaryota</taxon>
        <taxon>Metazoa</taxon>
        <taxon>Ecdysozoa</taxon>
        <taxon>Arthropoda</taxon>
        <taxon>Hexapoda</taxon>
        <taxon>Insecta</taxon>
        <taxon>Pterygota</taxon>
        <taxon>Neoptera</taxon>
        <taxon>Endopterygota</taxon>
        <taxon>Diptera</taxon>
        <taxon>Brachycera</taxon>
        <taxon>Muscomorpha</taxon>
        <taxon>Ephydroidea</taxon>
        <taxon>Drosophilidae</taxon>
        <taxon>Drosophila</taxon>
        <taxon>Sophophora</taxon>
    </lineage>
</organism>
<evidence type="ECO:0000256" key="1">
    <source>
        <dbReference type="ARBA" id="ARBA00004496"/>
    </source>
</evidence>
<dbReference type="GO" id="GO:0007318">
    <property type="term" value="P:pole plasm protein localization"/>
    <property type="evidence" value="ECO:0007669"/>
    <property type="project" value="EnsemblMetazoa"/>
</dbReference>
<dbReference type="Gene3D" id="3.40.50.300">
    <property type="entry name" value="P-loop containing nucleotide triphosphate hydrolases"/>
    <property type="match status" value="2"/>
</dbReference>
<dbReference type="CDD" id="cd18808">
    <property type="entry name" value="SF1_C_Upf1"/>
    <property type="match status" value="1"/>
</dbReference>
<dbReference type="GO" id="GO:0046843">
    <property type="term" value="P:dorsal appendage formation"/>
    <property type="evidence" value="ECO:0007669"/>
    <property type="project" value="EnsemblMetazoa"/>
</dbReference>
<gene>
    <name evidence="6" type="primary">Dsim\GD13767</name>
    <name evidence="6" type="ORF">Dsim_GD13767</name>
</gene>
<dbReference type="GO" id="GO:0034584">
    <property type="term" value="F:piRNA binding"/>
    <property type="evidence" value="ECO:0007669"/>
    <property type="project" value="EnsemblMetazoa"/>
</dbReference>
<feature type="region of interest" description="Disordered" evidence="3">
    <location>
        <begin position="1"/>
        <end position="57"/>
    </location>
</feature>
<dbReference type="Proteomes" id="UP000000304">
    <property type="component" value="Chromosome 3L"/>
</dbReference>
<dbReference type="GO" id="GO:0035194">
    <property type="term" value="P:regulatory ncRNA-mediated post-transcriptional gene silencing"/>
    <property type="evidence" value="ECO:0007669"/>
    <property type="project" value="EnsemblMetazoa"/>
</dbReference>
<dbReference type="GO" id="GO:0032574">
    <property type="term" value="F:5'-3' RNA helicase activity"/>
    <property type="evidence" value="ECO:0007669"/>
    <property type="project" value="EnsemblMetazoa"/>
</dbReference>
<feature type="domain" description="DNA2/NAM7 helicase helicase" evidence="4">
    <location>
        <begin position="507"/>
        <end position="581"/>
    </location>
</feature>
<dbReference type="GO" id="GO:0007293">
    <property type="term" value="P:germarium-derived egg chamber formation"/>
    <property type="evidence" value="ECO:0007669"/>
    <property type="project" value="EnsemblMetazoa"/>
</dbReference>
<reference evidence="6 7" key="1">
    <citation type="journal article" date="2007" name="Nature">
        <title>Evolution of genes and genomes on the Drosophila phylogeny.</title>
        <authorList>
            <consortium name="Drosophila 12 Genomes Consortium"/>
            <person name="Clark A.G."/>
            <person name="Eisen M.B."/>
            <person name="Smith D.R."/>
            <person name="Bergman C.M."/>
            <person name="Oliver B."/>
            <person name="Markow T.A."/>
            <person name="Kaufman T.C."/>
            <person name="Kellis M."/>
            <person name="Gelbart W."/>
            <person name="Iyer V.N."/>
            <person name="Pollard D.A."/>
            <person name="Sackton T.B."/>
            <person name="Larracuente A.M."/>
            <person name="Singh N.D."/>
            <person name="Abad J.P."/>
            <person name="Abt D.N."/>
            <person name="Adryan B."/>
            <person name="Aguade M."/>
            <person name="Akashi H."/>
            <person name="Anderson W.W."/>
            <person name="Aquadro C.F."/>
            <person name="Ardell D.H."/>
            <person name="Arguello R."/>
            <person name="Artieri C.G."/>
            <person name="Barbash D.A."/>
            <person name="Barker D."/>
            <person name="Barsanti P."/>
            <person name="Batterham P."/>
            <person name="Batzoglou S."/>
            <person name="Begun D."/>
            <person name="Bhutkar A."/>
            <person name="Blanco E."/>
            <person name="Bosak S.A."/>
            <person name="Bradley R.K."/>
            <person name="Brand A.D."/>
            <person name="Brent M.R."/>
            <person name="Brooks A.N."/>
            <person name="Brown R.H."/>
            <person name="Butlin R.K."/>
            <person name="Caggese C."/>
            <person name="Calvi B.R."/>
            <person name="Bernardo de Carvalho A."/>
            <person name="Caspi A."/>
            <person name="Castrezana S."/>
            <person name="Celniker S.E."/>
            <person name="Chang J.L."/>
            <person name="Chapple C."/>
            <person name="Chatterji S."/>
            <person name="Chinwalla A."/>
            <person name="Civetta A."/>
            <person name="Clifton S.W."/>
            <person name="Comeron J.M."/>
            <person name="Costello J.C."/>
            <person name="Coyne J.A."/>
            <person name="Daub J."/>
            <person name="David R.G."/>
            <person name="Delcher A.L."/>
            <person name="Delehaunty K."/>
            <person name="Do C.B."/>
            <person name="Ebling H."/>
            <person name="Edwards K."/>
            <person name="Eickbush T."/>
            <person name="Evans J.D."/>
            <person name="Filipski A."/>
            <person name="Findeiss S."/>
            <person name="Freyhult E."/>
            <person name="Fulton L."/>
            <person name="Fulton R."/>
            <person name="Garcia A.C."/>
            <person name="Gardiner A."/>
            <person name="Garfield D.A."/>
            <person name="Garvin B.E."/>
            <person name="Gibson G."/>
            <person name="Gilbert D."/>
            <person name="Gnerre S."/>
            <person name="Godfrey J."/>
            <person name="Good R."/>
            <person name="Gotea V."/>
            <person name="Gravely B."/>
            <person name="Greenberg A.J."/>
            <person name="Griffiths-Jones S."/>
            <person name="Gross S."/>
            <person name="Guigo R."/>
            <person name="Gustafson E.A."/>
            <person name="Haerty W."/>
            <person name="Hahn M.W."/>
            <person name="Halligan D.L."/>
            <person name="Halpern A.L."/>
            <person name="Halter G.M."/>
            <person name="Han M.V."/>
            <person name="Heger A."/>
            <person name="Hillier L."/>
            <person name="Hinrichs A.S."/>
            <person name="Holmes I."/>
            <person name="Hoskins R.A."/>
            <person name="Hubisz M.J."/>
            <person name="Hultmark D."/>
            <person name="Huntley M.A."/>
            <person name="Jaffe D.B."/>
            <person name="Jagadeeshan S."/>
            <person name="Jeck W.R."/>
            <person name="Johnson J."/>
            <person name="Jones C.D."/>
            <person name="Jordan W.C."/>
            <person name="Karpen G.H."/>
            <person name="Kataoka E."/>
            <person name="Keightley P.D."/>
            <person name="Kheradpour P."/>
            <person name="Kirkness E.F."/>
            <person name="Koerich L.B."/>
            <person name="Kristiansen K."/>
            <person name="Kudrna D."/>
            <person name="Kulathinal R.J."/>
            <person name="Kumar S."/>
            <person name="Kwok R."/>
            <person name="Lander E."/>
            <person name="Langley C.H."/>
            <person name="Lapoint R."/>
            <person name="Lazzaro B.P."/>
            <person name="Lee S.J."/>
            <person name="Levesque L."/>
            <person name="Li R."/>
            <person name="Lin C.F."/>
            <person name="Lin M.F."/>
            <person name="Lindblad-Toh K."/>
            <person name="Llopart A."/>
            <person name="Long M."/>
            <person name="Low L."/>
            <person name="Lozovsky E."/>
            <person name="Lu J."/>
            <person name="Luo M."/>
            <person name="Machado C.A."/>
            <person name="Makalowski W."/>
            <person name="Marzo M."/>
            <person name="Matsuda M."/>
            <person name="Matzkin L."/>
            <person name="McAllister B."/>
            <person name="McBride C.S."/>
            <person name="McKernan B."/>
            <person name="McKernan K."/>
            <person name="Mendez-Lago M."/>
            <person name="Minx P."/>
            <person name="Mollenhauer M.U."/>
            <person name="Montooth K."/>
            <person name="Mount S.M."/>
            <person name="Mu X."/>
            <person name="Myers E."/>
            <person name="Negre B."/>
            <person name="Newfeld S."/>
            <person name="Nielsen R."/>
            <person name="Noor M.A."/>
            <person name="O'Grady P."/>
            <person name="Pachter L."/>
            <person name="Papaceit M."/>
            <person name="Parisi M.J."/>
            <person name="Parisi M."/>
            <person name="Parts L."/>
            <person name="Pedersen J.S."/>
            <person name="Pesole G."/>
            <person name="Phillippy A.M."/>
            <person name="Ponting C.P."/>
            <person name="Pop M."/>
            <person name="Porcelli D."/>
            <person name="Powell J.R."/>
            <person name="Prohaska S."/>
            <person name="Pruitt K."/>
            <person name="Puig M."/>
            <person name="Quesneville H."/>
            <person name="Ram K.R."/>
            <person name="Rand D."/>
            <person name="Rasmussen M.D."/>
            <person name="Reed L.K."/>
            <person name="Reenan R."/>
            <person name="Reily A."/>
            <person name="Remington K.A."/>
            <person name="Rieger T.T."/>
            <person name="Ritchie M.G."/>
            <person name="Robin C."/>
            <person name="Rogers Y.H."/>
            <person name="Rohde C."/>
            <person name="Rozas J."/>
            <person name="Rubenfield M.J."/>
            <person name="Ruiz A."/>
            <person name="Russo S."/>
            <person name="Salzberg S.L."/>
            <person name="Sanchez-Gracia A."/>
            <person name="Saranga D.J."/>
            <person name="Sato H."/>
            <person name="Schaeffer S.W."/>
            <person name="Schatz M.C."/>
            <person name="Schlenke T."/>
            <person name="Schwartz R."/>
            <person name="Segarra C."/>
            <person name="Singh R.S."/>
            <person name="Sirot L."/>
            <person name="Sirota M."/>
            <person name="Sisneros N.B."/>
            <person name="Smith C.D."/>
            <person name="Smith T.F."/>
            <person name="Spieth J."/>
            <person name="Stage D.E."/>
            <person name="Stark A."/>
            <person name="Stephan W."/>
            <person name="Strausberg R.L."/>
            <person name="Strempel S."/>
            <person name="Sturgill D."/>
            <person name="Sutton G."/>
            <person name="Sutton G.G."/>
            <person name="Tao W."/>
            <person name="Teichmann S."/>
            <person name="Tobari Y.N."/>
            <person name="Tomimura Y."/>
            <person name="Tsolas J.M."/>
            <person name="Valente V.L."/>
            <person name="Venter E."/>
            <person name="Venter J.C."/>
            <person name="Vicario S."/>
            <person name="Vieira F.G."/>
            <person name="Vilella A.J."/>
            <person name="Villasante A."/>
            <person name="Walenz B."/>
            <person name="Wang J."/>
            <person name="Wasserman M."/>
            <person name="Watts T."/>
            <person name="Wilson D."/>
            <person name="Wilson R.K."/>
            <person name="Wing R.A."/>
            <person name="Wolfner M.F."/>
            <person name="Wong A."/>
            <person name="Wong G.K."/>
            <person name="Wu C.I."/>
            <person name="Wu G."/>
            <person name="Yamamoto D."/>
            <person name="Yang H.P."/>
            <person name="Yang S.P."/>
            <person name="Yorke J.A."/>
            <person name="Yoshida K."/>
            <person name="Zdobnov E."/>
            <person name="Zhang P."/>
            <person name="Zhang Y."/>
            <person name="Zimin A.V."/>
            <person name="Baldwin J."/>
            <person name="Abdouelleil A."/>
            <person name="Abdulkadir J."/>
            <person name="Abebe A."/>
            <person name="Abera B."/>
            <person name="Abreu J."/>
            <person name="Acer S.C."/>
            <person name="Aftuck L."/>
            <person name="Alexander A."/>
            <person name="An P."/>
            <person name="Anderson E."/>
            <person name="Anderson S."/>
            <person name="Arachi H."/>
            <person name="Azer M."/>
            <person name="Bachantsang P."/>
            <person name="Barry A."/>
            <person name="Bayul T."/>
            <person name="Berlin A."/>
            <person name="Bessette D."/>
            <person name="Bloom T."/>
            <person name="Blye J."/>
            <person name="Boguslavskiy L."/>
            <person name="Bonnet C."/>
            <person name="Boukhgalter B."/>
            <person name="Bourzgui I."/>
            <person name="Brown A."/>
            <person name="Cahill P."/>
            <person name="Channer S."/>
            <person name="Cheshatsang Y."/>
            <person name="Chuda L."/>
            <person name="Citroen M."/>
            <person name="Collymore A."/>
            <person name="Cooke P."/>
            <person name="Costello M."/>
            <person name="D'Aco K."/>
            <person name="Daza R."/>
            <person name="De Haan G."/>
            <person name="DeGray S."/>
            <person name="DeMaso C."/>
            <person name="Dhargay N."/>
            <person name="Dooley K."/>
            <person name="Dooley E."/>
            <person name="Doricent M."/>
            <person name="Dorje P."/>
            <person name="Dorjee K."/>
            <person name="Dupes A."/>
            <person name="Elong R."/>
            <person name="Falk J."/>
            <person name="Farina A."/>
            <person name="Faro S."/>
            <person name="Ferguson D."/>
            <person name="Fisher S."/>
            <person name="Foley C.D."/>
            <person name="Franke A."/>
            <person name="Friedrich D."/>
            <person name="Gadbois L."/>
            <person name="Gearin G."/>
            <person name="Gearin C.R."/>
            <person name="Giannoukos G."/>
            <person name="Goode T."/>
            <person name="Graham J."/>
            <person name="Grandbois E."/>
            <person name="Grewal S."/>
            <person name="Gyaltsen K."/>
            <person name="Hafez N."/>
            <person name="Hagos B."/>
            <person name="Hall J."/>
            <person name="Henson C."/>
            <person name="Hollinger A."/>
            <person name="Honan T."/>
            <person name="Huard M.D."/>
            <person name="Hughes L."/>
            <person name="Hurhula B."/>
            <person name="Husby M.E."/>
            <person name="Kamat A."/>
            <person name="Kanga B."/>
            <person name="Kashin S."/>
            <person name="Khazanovich D."/>
            <person name="Kisner P."/>
            <person name="Lance K."/>
            <person name="Lara M."/>
            <person name="Lee W."/>
            <person name="Lennon N."/>
            <person name="Letendre F."/>
            <person name="LeVine R."/>
            <person name="Lipovsky A."/>
            <person name="Liu X."/>
            <person name="Liu J."/>
            <person name="Liu S."/>
            <person name="Lokyitsang T."/>
            <person name="Lokyitsang Y."/>
            <person name="Lubonja R."/>
            <person name="Lui A."/>
            <person name="MacDonald P."/>
            <person name="Magnisalis V."/>
            <person name="Maru K."/>
            <person name="Matthews C."/>
            <person name="McCusker W."/>
            <person name="McDonough S."/>
            <person name="Mehta T."/>
            <person name="Meldrim J."/>
            <person name="Meneus L."/>
            <person name="Mihai O."/>
            <person name="Mihalev A."/>
            <person name="Mihova T."/>
            <person name="Mittelman R."/>
            <person name="Mlenga V."/>
            <person name="Montmayeur A."/>
            <person name="Mulrain L."/>
            <person name="Navidi A."/>
            <person name="Naylor J."/>
            <person name="Negash T."/>
            <person name="Nguyen T."/>
            <person name="Nguyen N."/>
            <person name="Nicol R."/>
            <person name="Norbu C."/>
            <person name="Norbu N."/>
            <person name="Novod N."/>
            <person name="O'Neill B."/>
            <person name="Osman S."/>
            <person name="Markiewicz E."/>
            <person name="Oyono O.L."/>
            <person name="Patti C."/>
            <person name="Phunkhang P."/>
            <person name="Pierre F."/>
            <person name="Priest M."/>
            <person name="Raghuraman S."/>
            <person name="Rege F."/>
            <person name="Reyes R."/>
            <person name="Rise C."/>
            <person name="Rogov P."/>
            <person name="Ross K."/>
            <person name="Ryan E."/>
            <person name="Settipalli S."/>
            <person name="Shea T."/>
            <person name="Sherpa N."/>
            <person name="Shi L."/>
            <person name="Shih D."/>
            <person name="Sparrow T."/>
            <person name="Spaulding J."/>
            <person name="Stalker J."/>
            <person name="Stange-Thomann N."/>
            <person name="Stavropoulos S."/>
            <person name="Stone C."/>
            <person name="Strader C."/>
            <person name="Tesfaye S."/>
            <person name="Thomson T."/>
            <person name="Thoulutsang Y."/>
            <person name="Thoulutsang D."/>
            <person name="Topham K."/>
            <person name="Topping I."/>
            <person name="Tsamla T."/>
            <person name="Vassiliev H."/>
            <person name="Vo A."/>
            <person name="Wangchuk T."/>
            <person name="Wangdi T."/>
            <person name="Weiand M."/>
            <person name="Wilkinson J."/>
            <person name="Wilson A."/>
            <person name="Yadav S."/>
            <person name="Young G."/>
            <person name="Yu Q."/>
            <person name="Zembek L."/>
            <person name="Zhong D."/>
            <person name="Zimmer A."/>
            <person name="Zwirko Z."/>
            <person name="Jaffe D.B."/>
            <person name="Alvarez P."/>
            <person name="Brockman W."/>
            <person name="Butler J."/>
            <person name="Chin C."/>
            <person name="Gnerre S."/>
            <person name="Grabherr M."/>
            <person name="Kleber M."/>
            <person name="Mauceli E."/>
            <person name="MacCallum I."/>
        </authorList>
    </citation>
    <scope>NUCLEOTIDE SEQUENCE [LARGE SCALE GENOMIC DNA]</scope>
    <source>
        <strain evidence="7">white501</strain>
    </source>
</reference>
<keyword evidence="7" id="KW-1185">Reference proteome</keyword>
<dbReference type="InterPro" id="IPR041679">
    <property type="entry name" value="DNA2/NAM7-like_C"/>
</dbReference>
<proteinExistence type="predicted"/>
<name>B4QPJ3_DROSI</name>
<dbReference type="InterPro" id="IPR047187">
    <property type="entry name" value="SF1_C_Upf1"/>
</dbReference>
<feature type="compositionally biased region" description="Basic and acidic residues" evidence="3">
    <location>
        <begin position="31"/>
        <end position="45"/>
    </location>
</feature>
<dbReference type="EMBL" id="CM000363">
    <property type="protein sequence ID" value="EDX09086.1"/>
    <property type="molecule type" value="Genomic_DNA"/>
</dbReference>
<evidence type="ECO:0000313" key="6">
    <source>
        <dbReference type="EMBL" id="EDX09086.1"/>
    </source>
</evidence>
<dbReference type="PhylomeDB" id="B4QPJ3"/>
<dbReference type="GO" id="GO:0043186">
    <property type="term" value="C:P granule"/>
    <property type="evidence" value="ECO:0007669"/>
    <property type="project" value="EnsemblMetazoa"/>
</dbReference>
<dbReference type="PANTHER" id="PTHR45418">
    <property type="entry name" value="CANCER/TESTIS ANTIGEN 55"/>
    <property type="match status" value="1"/>
</dbReference>
<feature type="compositionally biased region" description="Polar residues" evidence="3">
    <location>
        <begin position="16"/>
        <end position="26"/>
    </location>
</feature>
<feature type="domain" description="DNA2/NAM7 helicase-like C-terminal" evidence="5">
    <location>
        <begin position="621"/>
        <end position="812"/>
    </location>
</feature>
<dbReference type="GO" id="GO:0140965">
    <property type="term" value="P:secondary piRNA processing"/>
    <property type="evidence" value="ECO:0007669"/>
    <property type="project" value="EnsemblMetazoa"/>
</dbReference>
<evidence type="ECO:0000256" key="3">
    <source>
        <dbReference type="SAM" id="MobiDB-lite"/>
    </source>
</evidence>
<dbReference type="OrthoDB" id="6513042at2759"/>
<dbReference type="GO" id="GO:0030425">
    <property type="term" value="C:dendrite"/>
    <property type="evidence" value="ECO:0007669"/>
    <property type="project" value="EnsemblMetazoa"/>
</dbReference>
<dbReference type="InterPro" id="IPR027417">
    <property type="entry name" value="P-loop_NTPase"/>
</dbReference>
<dbReference type="GO" id="GO:0000184">
    <property type="term" value="P:nuclear-transcribed mRNA catabolic process, nonsense-mediated decay"/>
    <property type="evidence" value="ECO:0007669"/>
    <property type="project" value="EnsemblMetazoa"/>
</dbReference>
<comment type="subcellular location">
    <subcellularLocation>
        <location evidence="1">Cytoplasm</location>
    </subcellularLocation>
</comment>
<dbReference type="Pfam" id="PF13086">
    <property type="entry name" value="AAA_11"/>
    <property type="match status" value="2"/>
</dbReference>
<dbReference type="GO" id="GO:2000002">
    <property type="term" value="P:negative regulation of DNA damage checkpoint"/>
    <property type="evidence" value="ECO:0007669"/>
    <property type="project" value="EnsemblMetazoa"/>
</dbReference>
<evidence type="ECO:0000259" key="5">
    <source>
        <dbReference type="Pfam" id="PF13087"/>
    </source>
</evidence>
<dbReference type="GO" id="GO:0043025">
    <property type="term" value="C:neuronal cell body"/>
    <property type="evidence" value="ECO:0007669"/>
    <property type="project" value="EnsemblMetazoa"/>
</dbReference>
<dbReference type="AlphaFoldDB" id="B4QPJ3"/>
<dbReference type="Pfam" id="PF13087">
    <property type="entry name" value="AAA_12"/>
    <property type="match status" value="1"/>
</dbReference>
<dbReference type="GO" id="GO:0070922">
    <property type="term" value="P:RISC complex assembly"/>
    <property type="evidence" value="ECO:0007669"/>
    <property type="project" value="EnsemblMetazoa"/>
</dbReference>
<dbReference type="GO" id="GO:0030424">
    <property type="term" value="C:axon"/>
    <property type="evidence" value="ECO:0007669"/>
    <property type="project" value="EnsemblMetazoa"/>
</dbReference>
<dbReference type="GO" id="GO:0007616">
    <property type="term" value="P:long-term memory"/>
    <property type="evidence" value="ECO:0007669"/>
    <property type="project" value="EnsemblMetazoa"/>
</dbReference>
<evidence type="ECO:0000313" key="7">
    <source>
        <dbReference type="Proteomes" id="UP000000304"/>
    </source>
</evidence>
<dbReference type="STRING" id="7240.B4QPJ3"/>
<dbReference type="GO" id="GO:0005829">
    <property type="term" value="C:cytosol"/>
    <property type="evidence" value="ECO:0007669"/>
    <property type="project" value="EnsemblMetazoa"/>
</dbReference>
<dbReference type="PANTHER" id="PTHR45418:SF1">
    <property type="entry name" value="CANCER_TESTIS ANTIGEN 55"/>
    <property type="match status" value="1"/>
</dbReference>
<dbReference type="GO" id="GO:0140990">
    <property type="term" value="P:primary piRNA processing"/>
    <property type="evidence" value="ECO:0007669"/>
    <property type="project" value="EnsemblMetazoa"/>
</dbReference>
<dbReference type="GO" id="GO:0031315">
    <property type="term" value="C:extrinsic component of mitochondrial outer membrane"/>
    <property type="evidence" value="ECO:0007669"/>
    <property type="project" value="EnsemblMetazoa"/>
</dbReference>
<dbReference type="HOGENOM" id="CLU_332966_0_0_1"/>
<keyword evidence="2" id="KW-0963">Cytoplasm</keyword>